<dbReference type="SUPFAM" id="SSF55874">
    <property type="entry name" value="ATPase domain of HSP90 chaperone/DNA topoisomerase II/histidine kinase"/>
    <property type="match status" value="1"/>
</dbReference>
<dbReference type="AlphaFoldDB" id="R0CWU6"/>
<dbReference type="CDD" id="cd00082">
    <property type="entry name" value="HisKA"/>
    <property type="match status" value="1"/>
</dbReference>
<dbReference type="Pfam" id="PF00512">
    <property type="entry name" value="HisKA"/>
    <property type="match status" value="1"/>
</dbReference>
<organism evidence="13 14">
    <name type="scientific">Caulobacter vibrioides OR37</name>
    <dbReference type="NCBI Taxonomy" id="1292034"/>
    <lineage>
        <taxon>Bacteria</taxon>
        <taxon>Pseudomonadati</taxon>
        <taxon>Pseudomonadota</taxon>
        <taxon>Alphaproteobacteria</taxon>
        <taxon>Caulobacterales</taxon>
        <taxon>Caulobacteraceae</taxon>
        <taxon>Caulobacter</taxon>
    </lineage>
</organism>
<dbReference type="RefSeq" id="WP_004621824.1">
    <property type="nucleotide sequence ID" value="NZ_APMP01000023.1"/>
</dbReference>
<name>R0CWU6_CAUVI</name>
<dbReference type="InterPro" id="IPR050428">
    <property type="entry name" value="TCS_sensor_his_kinase"/>
</dbReference>
<sequence length="463" mass="48871" precursor="true">MRREAFGRGRSSLVGRLLLAQIVPLALLAAALALAGALAAQAVVEKDSDRLLAGSVASIVAQIGVRNGEAKVALPPWSLGLLDSPERDAVFYAVRQGPRLITGYEDLPRPPAPAPNETNFAYATMRGYPVRIAQSTVMAPGMAEPVVVAVAQSLDSRQASVRELLFNLIGLPVLLVAVAAALVIPALGWGLAPLRRLTADLTTRAQASRPDLTPVSAADAPAELAPVVGAFNRMMDSLDRFTRALERFSADASHQLRTPLSVIVANLALLERSATAPRDQALLRDSRDAAANLRQLLSQFLALARSEAAAAEGEADLAALLTTIQVEAARGFPEVEVLSRIRRDLPPVRGNPLLIGEALRNLVFNACAYGGGKVRILAGEEAGATTVVIWDHGPGADPAELDRLLKPFARGAAGQAHAGAGLGLAIVRSITGRLNIRLTLRARRPRPGLVAICDFPPPQPNRL</sequence>
<keyword evidence="9" id="KW-0902">Two-component regulatory system</keyword>
<dbReference type="Gene3D" id="1.10.287.130">
    <property type="match status" value="1"/>
</dbReference>
<dbReference type="GO" id="GO:0016020">
    <property type="term" value="C:membrane"/>
    <property type="evidence" value="ECO:0007669"/>
    <property type="project" value="UniProtKB-SubCell"/>
</dbReference>
<evidence type="ECO:0000256" key="10">
    <source>
        <dbReference type="SAM" id="Phobius"/>
    </source>
</evidence>
<keyword evidence="14" id="KW-1185">Reference proteome</keyword>
<evidence type="ECO:0000256" key="6">
    <source>
        <dbReference type="ARBA" id="ARBA00022692"/>
    </source>
</evidence>
<dbReference type="eggNOG" id="COG2205">
    <property type="taxonomic scope" value="Bacteria"/>
</dbReference>
<evidence type="ECO:0000256" key="5">
    <source>
        <dbReference type="ARBA" id="ARBA00022679"/>
    </source>
</evidence>
<evidence type="ECO:0000259" key="11">
    <source>
        <dbReference type="PROSITE" id="PS50109"/>
    </source>
</evidence>
<feature type="domain" description="HAMP" evidence="12">
    <location>
        <begin position="188"/>
        <end position="243"/>
    </location>
</feature>
<dbReference type="SMART" id="SM00387">
    <property type="entry name" value="HATPase_c"/>
    <property type="match status" value="1"/>
</dbReference>
<dbReference type="InterPro" id="IPR003660">
    <property type="entry name" value="HAMP_dom"/>
</dbReference>
<dbReference type="EMBL" id="APMP01000023">
    <property type="protein sequence ID" value="ENZ80986.1"/>
    <property type="molecule type" value="Genomic_DNA"/>
</dbReference>
<dbReference type="Pfam" id="PF02518">
    <property type="entry name" value="HATPase_c"/>
    <property type="match status" value="1"/>
</dbReference>
<dbReference type="SMART" id="SM00304">
    <property type="entry name" value="HAMP"/>
    <property type="match status" value="1"/>
</dbReference>
<comment type="caution">
    <text evidence="13">The sequence shown here is derived from an EMBL/GenBank/DDBJ whole genome shotgun (WGS) entry which is preliminary data.</text>
</comment>
<dbReference type="CDD" id="cd00075">
    <property type="entry name" value="HATPase"/>
    <property type="match status" value="1"/>
</dbReference>
<dbReference type="PROSITE" id="PS50109">
    <property type="entry name" value="HIS_KIN"/>
    <property type="match status" value="1"/>
</dbReference>
<dbReference type="PATRIC" id="fig|1292034.3.peg.3092"/>
<dbReference type="PANTHER" id="PTHR45436:SF5">
    <property type="entry name" value="SENSOR HISTIDINE KINASE TRCS"/>
    <property type="match status" value="1"/>
</dbReference>
<evidence type="ECO:0000256" key="4">
    <source>
        <dbReference type="ARBA" id="ARBA00022553"/>
    </source>
</evidence>
<dbReference type="InterPro" id="IPR003661">
    <property type="entry name" value="HisK_dim/P_dom"/>
</dbReference>
<dbReference type="PROSITE" id="PS50885">
    <property type="entry name" value="HAMP"/>
    <property type="match status" value="1"/>
</dbReference>
<dbReference type="SUPFAM" id="SSF47384">
    <property type="entry name" value="Homodimeric domain of signal transducing histidine kinase"/>
    <property type="match status" value="1"/>
</dbReference>
<gene>
    <name evidence="13" type="ORF">OR37_03114</name>
</gene>
<evidence type="ECO:0000313" key="14">
    <source>
        <dbReference type="Proteomes" id="UP000013063"/>
    </source>
</evidence>
<dbReference type="InterPro" id="IPR003594">
    <property type="entry name" value="HATPase_dom"/>
</dbReference>
<dbReference type="CDD" id="cd06225">
    <property type="entry name" value="HAMP"/>
    <property type="match status" value="1"/>
</dbReference>
<keyword evidence="10" id="KW-0472">Membrane</keyword>
<dbReference type="PANTHER" id="PTHR45436">
    <property type="entry name" value="SENSOR HISTIDINE KINASE YKOH"/>
    <property type="match status" value="1"/>
</dbReference>
<evidence type="ECO:0000256" key="9">
    <source>
        <dbReference type="ARBA" id="ARBA00023012"/>
    </source>
</evidence>
<evidence type="ECO:0000313" key="13">
    <source>
        <dbReference type="EMBL" id="ENZ80986.1"/>
    </source>
</evidence>
<dbReference type="Gene3D" id="3.30.565.10">
    <property type="entry name" value="Histidine kinase-like ATPase, C-terminal domain"/>
    <property type="match status" value="1"/>
</dbReference>
<dbReference type="Pfam" id="PF08521">
    <property type="entry name" value="2CSK_N"/>
    <property type="match status" value="1"/>
</dbReference>
<proteinExistence type="predicted"/>
<feature type="transmembrane region" description="Helical" evidence="10">
    <location>
        <begin position="164"/>
        <end position="187"/>
    </location>
</feature>
<dbReference type="Proteomes" id="UP000013063">
    <property type="component" value="Unassembled WGS sequence"/>
</dbReference>
<dbReference type="GO" id="GO:0000155">
    <property type="term" value="F:phosphorelay sensor kinase activity"/>
    <property type="evidence" value="ECO:0007669"/>
    <property type="project" value="InterPro"/>
</dbReference>
<evidence type="ECO:0000259" key="12">
    <source>
        <dbReference type="PROSITE" id="PS50885"/>
    </source>
</evidence>
<keyword evidence="6 10" id="KW-0812">Transmembrane</keyword>
<dbReference type="InterPro" id="IPR005467">
    <property type="entry name" value="His_kinase_dom"/>
</dbReference>
<evidence type="ECO:0000256" key="2">
    <source>
        <dbReference type="ARBA" id="ARBA00004370"/>
    </source>
</evidence>
<dbReference type="EC" id="2.7.13.3" evidence="3"/>
<keyword evidence="5" id="KW-0808">Transferase</keyword>
<reference evidence="13 14" key="1">
    <citation type="journal article" date="2013" name="Genome Announc.">
        <title>Draft Genome Sequence for Caulobacter sp. Strain OR37, a Bacterium Tolerant to Heavy Metals.</title>
        <authorList>
            <person name="Utturkar S.M."/>
            <person name="Bollmann A."/>
            <person name="Brzoska R.M."/>
            <person name="Klingeman D.M."/>
            <person name="Epstein S.E."/>
            <person name="Palumbo A.V."/>
            <person name="Brown S.D."/>
        </authorList>
    </citation>
    <scope>NUCLEOTIDE SEQUENCE [LARGE SCALE GENOMIC DNA]</scope>
    <source>
        <strain evidence="13 14">OR37</strain>
    </source>
</reference>
<comment type="subcellular location">
    <subcellularLocation>
        <location evidence="2">Membrane</location>
    </subcellularLocation>
</comment>
<feature type="domain" description="Histidine kinase" evidence="11">
    <location>
        <begin position="251"/>
        <end position="459"/>
    </location>
</feature>
<dbReference type="STRING" id="1292034.OR37_03114"/>
<keyword evidence="4" id="KW-0597">Phosphoprotein</keyword>
<evidence type="ECO:0000256" key="1">
    <source>
        <dbReference type="ARBA" id="ARBA00000085"/>
    </source>
</evidence>
<dbReference type="InterPro" id="IPR036890">
    <property type="entry name" value="HATPase_C_sf"/>
</dbReference>
<dbReference type="SMART" id="SM00388">
    <property type="entry name" value="HisKA"/>
    <property type="match status" value="1"/>
</dbReference>
<evidence type="ECO:0000256" key="3">
    <source>
        <dbReference type="ARBA" id="ARBA00012438"/>
    </source>
</evidence>
<keyword evidence="7 13" id="KW-0418">Kinase</keyword>
<dbReference type="OrthoDB" id="913606at2"/>
<evidence type="ECO:0000256" key="8">
    <source>
        <dbReference type="ARBA" id="ARBA00022989"/>
    </source>
</evidence>
<dbReference type="InterPro" id="IPR013727">
    <property type="entry name" value="2CSK_N"/>
</dbReference>
<comment type="catalytic activity">
    <reaction evidence="1">
        <text>ATP + protein L-histidine = ADP + protein N-phospho-L-histidine.</text>
        <dbReference type="EC" id="2.7.13.3"/>
    </reaction>
</comment>
<evidence type="ECO:0000256" key="7">
    <source>
        <dbReference type="ARBA" id="ARBA00022777"/>
    </source>
</evidence>
<protein>
    <recommendedName>
        <fullName evidence="3">histidine kinase</fullName>
        <ecNumber evidence="3">2.7.13.3</ecNumber>
    </recommendedName>
</protein>
<accession>R0CWU6</accession>
<keyword evidence="8 10" id="KW-1133">Transmembrane helix</keyword>
<dbReference type="InterPro" id="IPR036097">
    <property type="entry name" value="HisK_dim/P_sf"/>
</dbReference>